<dbReference type="HOGENOM" id="CLU_1764908_0_0_11"/>
<proteinExistence type="predicted"/>
<accession>D3F497</accession>
<dbReference type="Proteomes" id="UP000008229">
    <property type="component" value="Chromosome"/>
</dbReference>
<gene>
    <name evidence="1" type="ordered locus">Cwoe_2043</name>
</gene>
<sequence length="147" mass="15877" precursor="true">MVIRMERRQSHQIAATALVAALLAVWVPTVVAAELTSKPSLQRCVERIGLMFGSEGEAPPSGDPRLGLEIPGATYAGFVVWPSDHVADVYLGRSVPAAKRAARRYERFLQRLGAGDIPVTRFGNVVVAGDDDGPPTAREVRTLRRCA</sequence>
<reference evidence="2" key="2">
    <citation type="submission" date="2010-01" db="EMBL/GenBank/DDBJ databases">
        <title>The complete genome of Conexibacter woesei DSM 14684.</title>
        <authorList>
            <consortium name="US DOE Joint Genome Institute (JGI-PGF)"/>
            <person name="Lucas S."/>
            <person name="Copeland A."/>
            <person name="Lapidus A."/>
            <person name="Glavina del Rio T."/>
            <person name="Dalin E."/>
            <person name="Tice H."/>
            <person name="Bruce D."/>
            <person name="Goodwin L."/>
            <person name="Pitluck S."/>
            <person name="Kyrpides N."/>
            <person name="Mavromatis K."/>
            <person name="Ivanova N."/>
            <person name="Mikhailova N."/>
            <person name="Chertkov O."/>
            <person name="Brettin T."/>
            <person name="Detter J.C."/>
            <person name="Han C."/>
            <person name="Larimer F."/>
            <person name="Land M."/>
            <person name="Hauser L."/>
            <person name="Markowitz V."/>
            <person name="Cheng J.-F."/>
            <person name="Hugenholtz P."/>
            <person name="Woyke T."/>
            <person name="Wu D."/>
            <person name="Pukall R."/>
            <person name="Steenblock K."/>
            <person name="Schneider S."/>
            <person name="Klenk H.-P."/>
            <person name="Eisen J.A."/>
        </authorList>
    </citation>
    <scope>NUCLEOTIDE SEQUENCE [LARGE SCALE GENOMIC DNA]</scope>
    <source>
        <strain evidence="2">DSM 14684 / CIP 108061 / JCM 11494 / NBRC 100937 / ID131577</strain>
    </source>
</reference>
<evidence type="ECO:0000313" key="2">
    <source>
        <dbReference type="Proteomes" id="UP000008229"/>
    </source>
</evidence>
<dbReference type="EMBL" id="CP001854">
    <property type="protein sequence ID" value="ADB50469.1"/>
    <property type="molecule type" value="Genomic_DNA"/>
</dbReference>
<evidence type="ECO:0000313" key="1">
    <source>
        <dbReference type="EMBL" id="ADB50469.1"/>
    </source>
</evidence>
<dbReference type="KEGG" id="cwo:Cwoe_2043"/>
<organism evidence="1 2">
    <name type="scientific">Conexibacter woesei (strain DSM 14684 / CCUG 47730 / CIP 108061 / JCM 11494 / NBRC 100937 / ID131577)</name>
    <dbReference type="NCBI Taxonomy" id="469383"/>
    <lineage>
        <taxon>Bacteria</taxon>
        <taxon>Bacillati</taxon>
        <taxon>Actinomycetota</taxon>
        <taxon>Thermoleophilia</taxon>
        <taxon>Solirubrobacterales</taxon>
        <taxon>Conexibacteraceae</taxon>
        <taxon>Conexibacter</taxon>
    </lineage>
</organism>
<dbReference type="AlphaFoldDB" id="D3F497"/>
<name>D3F497_CONWI</name>
<keyword evidence="2" id="KW-1185">Reference proteome</keyword>
<dbReference type="STRING" id="469383.Cwoe_2043"/>
<protein>
    <submittedName>
        <fullName evidence="1">Uncharacterized protein</fullName>
    </submittedName>
</protein>
<reference evidence="1 2" key="1">
    <citation type="journal article" date="2010" name="Stand. Genomic Sci.">
        <title>Complete genome sequence of Conexibacter woesei type strain (ID131577).</title>
        <authorList>
            <person name="Pukall R."/>
            <person name="Lapidus A."/>
            <person name="Glavina Del Rio T."/>
            <person name="Copeland A."/>
            <person name="Tice H."/>
            <person name="Cheng J.-F."/>
            <person name="Lucas S."/>
            <person name="Chen F."/>
            <person name="Nolan M."/>
            <person name="Bruce D."/>
            <person name="Goodwin L."/>
            <person name="Pitluck S."/>
            <person name="Mavromatis K."/>
            <person name="Ivanova N."/>
            <person name="Ovchinnikova G."/>
            <person name="Pati A."/>
            <person name="Chen A."/>
            <person name="Palaniappan K."/>
            <person name="Land M."/>
            <person name="Hauser L."/>
            <person name="Chang Y.-J."/>
            <person name="Jeffries C.D."/>
            <person name="Chain P."/>
            <person name="Meincke L."/>
            <person name="Sims D."/>
            <person name="Brettin T."/>
            <person name="Detter J.C."/>
            <person name="Rohde M."/>
            <person name="Goeker M."/>
            <person name="Bristow J."/>
            <person name="Eisen J.A."/>
            <person name="Markowitz V."/>
            <person name="Kyrpides N.C."/>
            <person name="Klenk H.-P."/>
            <person name="Hugenholtz P."/>
        </authorList>
    </citation>
    <scope>NUCLEOTIDE SEQUENCE [LARGE SCALE GENOMIC DNA]</scope>
    <source>
        <strain evidence="2">DSM 14684 / CIP 108061 / JCM 11494 / NBRC 100937 / ID131577</strain>
    </source>
</reference>